<feature type="region of interest" description="Disordered" evidence="1">
    <location>
        <begin position="16"/>
        <end position="61"/>
    </location>
</feature>
<dbReference type="InterPro" id="IPR000626">
    <property type="entry name" value="Ubiquitin-like_dom"/>
</dbReference>
<gene>
    <name evidence="3" type="primary">SMT3_3</name>
    <name evidence="3" type="ORF">Q8F55_003466</name>
</gene>
<dbReference type="GeneID" id="95984509"/>
<feature type="compositionally biased region" description="Basic and acidic residues" evidence="1">
    <location>
        <begin position="16"/>
        <end position="43"/>
    </location>
</feature>
<proteinExistence type="predicted"/>
<dbReference type="PROSITE" id="PS50053">
    <property type="entry name" value="UBIQUITIN_2"/>
    <property type="match status" value="1"/>
</dbReference>
<evidence type="ECO:0000313" key="3">
    <source>
        <dbReference type="EMBL" id="KAL1409483.1"/>
    </source>
</evidence>
<keyword evidence="4" id="KW-1185">Reference proteome</keyword>
<name>A0ABR3Q489_9TREE</name>
<evidence type="ECO:0000313" key="4">
    <source>
        <dbReference type="Proteomes" id="UP001565368"/>
    </source>
</evidence>
<dbReference type="Gene3D" id="3.10.20.90">
    <property type="entry name" value="Phosphatidylinositol 3-kinase Catalytic Subunit, Chain A, domain 1"/>
    <property type="match status" value="1"/>
</dbReference>
<dbReference type="Proteomes" id="UP001565368">
    <property type="component" value="Unassembled WGS sequence"/>
</dbReference>
<feature type="domain" description="Ubiquitin-like" evidence="2">
    <location>
        <begin position="95"/>
        <end position="135"/>
    </location>
</feature>
<dbReference type="InterPro" id="IPR029071">
    <property type="entry name" value="Ubiquitin-like_domsf"/>
</dbReference>
<evidence type="ECO:0000259" key="2">
    <source>
        <dbReference type="PROSITE" id="PS50053"/>
    </source>
</evidence>
<comment type="caution">
    <text evidence="3">The sequence shown here is derived from an EMBL/GenBank/DDBJ whole genome shotgun (WGS) entry which is preliminary data.</text>
</comment>
<dbReference type="InterPro" id="IPR022617">
    <property type="entry name" value="Rad60/SUMO-like_dom"/>
</dbReference>
<dbReference type="Pfam" id="PF11976">
    <property type="entry name" value="Rad60-SLD"/>
    <property type="match status" value="1"/>
</dbReference>
<accession>A0ABR3Q489</accession>
<reference evidence="3 4" key="1">
    <citation type="submission" date="2023-08" db="EMBL/GenBank/DDBJ databases">
        <title>Annotated Genome Sequence of Vanrija albida AlHP1.</title>
        <authorList>
            <person name="Herzog R."/>
        </authorList>
    </citation>
    <scope>NUCLEOTIDE SEQUENCE [LARGE SCALE GENOMIC DNA]</scope>
    <source>
        <strain evidence="3 4">AlHP1</strain>
    </source>
</reference>
<protein>
    <submittedName>
        <fullName evidence="3">SUMO protein smt3</fullName>
    </submittedName>
</protein>
<dbReference type="RefSeq" id="XP_069209427.1">
    <property type="nucleotide sequence ID" value="XM_069352009.1"/>
</dbReference>
<dbReference type="SUPFAM" id="SSF54236">
    <property type="entry name" value="Ubiquitin-like"/>
    <property type="match status" value="1"/>
</dbReference>
<sequence>MSSPAAIKDELVIAAYKERNDPGTQPREEGGTQDIKPKIDDLTTNHIGFNPTKRVPKSKGPLKPNQFRIRLCGTKEGQPYSIKLLRFPHHTGLDIKMDKIRIIYDGAIVKNDQTMNDLEVEDLDEFDVYVEQIGGSARPEQGAC</sequence>
<evidence type="ECO:0000256" key="1">
    <source>
        <dbReference type="SAM" id="MobiDB-lite"/>
    </source>
</evidence>
<dbReference type="EMBL" id="JBBXJM010000003">
    <property type="protein sequence ID" value="KAL1409483.1"/>
    <property type="molecule type" value="Genomic_DNA"/>
</dbReference>
<organism evidence="3 4">
    <name type="scientific">Vanrija albida</name>
    <dbReference type="NCBI Taxonomy" id="181172"/>
    <lineage>
        <taxon>Eukaryota</taxon>
        <taxon>Fungi</taxon>
        <taxon>Dikarya</taxon>
        <taxon>Basidiomycota</taxon>
        <taxon>Agaricomycotina</taxon>
        <taxon>Tremellomycetes</taxon>
        <taxon>Trichosporonales</taxon>
        <taxon>Trichosporonaceae</taxon>
        <taxon>Vanrija</taxon>
    </lineage>
</organism>